<accession>A0A7S2S3Z3</accession>
<organism evidence="2">
    <name type="scientific">Mucochytrium quahogii</name>
    <dbReference type="NCBI Taxonomy" id="96639"/>
    <lineage>
        <taxon>Eukaryota</taxon>
        <taxon>Sar</taxon>
        <taxon>Stramenopiles</taxon>
        <taxon>Bigyra</taxon>
        <taxon>Labyrinthulomycetes</taxon>
        <taxon>Thraustochytrida</taxon>
        <taxon>Thraustochytriidae</taxon>
        <taxon>Mucochytrium</taxon>
    </lineage>
</organism>
<protein>
    <recommendedName>
        <fullName evidence="3">CCT domain-containing protein</fullName>
    </recommendedName>
</protein>
<dbReference type="AlphaFoldDB" id="A0A7S2S3Z3"/>
<proteinExistence type="predicted"/>
<feature type="region of interest" description="Disordered" evidence="1">
    <location>
        <begin position="156"/>
        <end position="181"/>
    </location>
</feature>
<dbReference type="EMBL" id="HBHK01015972">
    <property type="protein sequence ID" value="CAD9688818.1"/>
    <property type="molecule type" value="Transcribed_RNA"/>
</dbReference>
<evidence type="ECO:0000313" key="2">
    <source>
        <dbReference type="EMBL" id="CAD9688818.1"/>
    </source>
</evidence>
<gene>
    <name evidence="2" type="ORF">QSP1433_LOCUS10024</name>
</gene>
<evidence type="ECO:0000256" key="1">
    <source>
        <dbReference type="SAM" id="MobiDB-lite"/>
    </source>
</evidence>
<sequence length="194" mass="22452">MNNITRAQLATLQHTALLTSQTNMGEELGGLLSYPIQQQLLPHHEQRIHETETTKFHQPQWLQEGALNGLTPVMSNGMQDFIVRHSTPIASPLLHNNTLVHPTNYLYPQQTHEKLLIGSTNSKRIGVYTQYSRQILLDRFRKKRKNRVFDRVLYKSKARRPRTSQMRNQDGTRTKAKQLESRPIVMNNGYVPCI</sequence>
<name>A0A7S2S3Z3_9STRA</name>
<reference evidence="2" key="1">
    <citation type="submission" date="2021-01" db="EMBL/GenBank/DDBJ databases">
        <authorList>
            <person name="Corre E."/>
            <person name="Pelletier E."/>
            <person name="Niang G."/>
            <person name="Scheremetjew M."/>
            <person name="Finn R."/>
            <person name="Kale V."/>
            <person name="Holt S."/>
            <person name="Cochrane G."/>
            <person name="Meng A."/>
            <person name="Brown T."/>
            <person name="Cohen L."/>
        </authorList>
    </citation>
    <scope>NUCLEOTIDE SEQUENCE</scope>
    <source>
        <strain evidence="2">NY070348D</strain>
    </source>
</reference>
<feature type="compositionally biased region" description="Basic and acidic residues" evidence="1">
    <location>
        <begin position="170"/>
        <end position="180"/>
    </location>
</feature>
<evidence type="ECO:0008006" key="3">
    <source>
        <dbReference type="Google" id="ProtNLM"/>
    </source>
</evidence>